<comment type="caution">
    <text evidence="2">The sequence shown here is derived from an EMBL/GenBank/DDBJ whole genome shotgun (WGS) entry which is preliminary data.</text>
</comment>
<dbReference type="EMBL" id="JAIWYP010000005">
    <property type="protein sequence ID" value="KAH3825043.1"/>
    <property type="molecule type" value="Genomic_DNA"/>
</dbReference>
<evidence type="ECO:0000313" key="3">
    <source>
        <dbReference type="Proteomes" id="UP000828390"/>
    </source>
</evidence>
<feature type="region of interest" description="Disordered" evidence="1">
    <location>
        <begin position="1"/>
        <end position="36"/>
    </location>
</feature>
<reference evidence="2" key="1">
    <citation type="journal article" date="2019" name="bioRxiv">
        <title>The Genome of the Zebra Mussel, Dreissena polymorpha: A Resource for Invasive Species Research.</title>
        <authorList>
            <person name="McCartney M.A."/>
            <person name="Auch B."/>
            <person name="Kono T."/>
            <person name="Mallez S."/>
            <person name="Zhang Y."/>
            <person name="Obille A."/>
            <person name="Becker A."/>
            <person name="Abrahante J.E."/>
            <person name="Garbe J."/>
            <person name="Badalamenti J.P."/>
            <person name="Herman A."/>
            <person name="Mangelson H."/>
            <person name="Liachko I."/>
            <person name="Sullivan S."/>
            <person name="Sone E.D."/>
            <person name="Koren S."/>
            <person name="Silverstein K.A.T."/>
            <person name="Beckman K.B."/>
            <person name="Gohl D.M."/>
        </authorList>
    </citation>
    <scope>NUCLEOTIDE SEQUENCE</scope>
    <source>
        <strain evidence="2">Duluth1</strain>
        <tissue evidence="2">Whole animal</tissue>
    </source>
</reference>
<evidence type="ECO:0000313" key="2">
    <source>
        <dbReference type="EMBL" id="KAH3825043.1"/>
    </source>
</evidence>
<sequence length="109" mass="11771">MTVSALQTHATEGRASNVTRTTAVEKKERTSSAATSTACVKPLAAGCTTTIPFPAYSREAGHPKRTVWMLHFGSVLFNEELRAWATGDLDGSQHTVTILLSELHLKTLC</sequence>
<accession>A0A9D4H095</accession>
<keyword evidence="3" id="KW-1185">Reference proteome</keyword>
<name>A0A9D4H095_DREPO</name>
<gene>
    <name evidence="2" type="ORF">DPMN_126905</name>
</gene>
<protein>
    <submittedName>
        <fullName evidence="2">Uncharacterized protein</fullName>
    </submittedName>
</protein>
<dbReference type="AlphaFoldDB" id="A0A9D4H095"/>
<dbReference type="Proteomes" id="UP000828390">
    <property type="component" value="Unassembled WGS sequence"/>
</dbReference>
<feature type="compositionally biased region" description="Polar residues" evidence="1">
    <location>
        <begin position="1"/>
        <end position="22"/>
    </location>
</feature>
<proteinExistence type="predicted"/>
<reference evidence="2" key="2">
    <citation type="submission" date="2020-11" db="EMBL/GenBank/DDBJ databases">
        <authorList>
            <person name="McCartney M.A."/>
            <person name="Auch B."/>
            <person name="Kono T."/>
            <person name="Mallez S."/>
            <person name="Becker A."/>
            <person name="Gohl D.M."/>
            <person name="Silverstein K.A.T."/>
            <person name="Koren S."/>
            <person name="Bechman K.B."/>
            <person name="Herman A."/>
            <person name="Abrahante J.E."/>
            <person name="Garbe J."/>
        </authorList>
    </citation>
    <scope>NUCLEOTIDE SEQUENCE</scope>
    <source>
        <strain evidence="2">Duluth1</strain>
        <tissue evidence="2">Whole animal</tissue>
    </source>
</reference>
<evidence type="ECO:0000256" key="1">
    <source>
        <dbReference type="SAM" id="MobiDB-lite"/>
    </source>
</evidence>
<organism evidence="2 3">
    <name type="scientific">Dreissena polymorpha</name>
    <name type="common">Zebra mussel</name>
    <name type="synonym">Mytilus polymorpha</name>
    <dbReference type="NCBI Taxonomy" id="45954"/>
    <lineage>
        <taxon>Eukaryota</taxon>
        <taxon>Metazoa</taxon>
        <taxon>Spiralia</taxon>
        <taxon>Lophotrochozoa</taxon>
        <taxon>Mollusca</taxon>
        <taxon>Bivalvia</taxon>
        <taxon>Autobranchia</taxon>
        <taxon>Heteroconchia</taxon>
        <taxon>Euheterodonta</taxon>
        <taxon>Imparidentia</taxon>
        <taxon>Neoheterodontei</taxon>
        <taxon>Myida</taxon>
        <taxon>Dreissenoidea</taxon>
        <taxon>Dreissenidae</taxon>
        <taxon>Dreissena</taxon>
    </lineage>
</organism>